<dbReference type="CDD" id="cd18008">
    <property type="entry name" value="DEXDc_SHPRH-like"/>
    <property type="match status" value="1"/>
</dbReference>
<comment type="caution">
    <text evidence="6">The sequence shown here is derived from an EMBL/GenBank/DDBJ whole genome shotgun (WGS) entry which is preliminary data.</text>
</comment>
<dbReference type="InterPro" id="IPR049730">
    <property type="entry name" value="SNF2/RAD54-like_C"/>
</dbReference>
<dbReference type="OrthoDB" id="448448at2759"/>
<dbReference type="Proteomes" id="UP001152607">
    <property type="component" value="Unassembled WGS sequence"/>
</dbReference>
<keyword evidence="3" id="KW-0067">ATP-binding</keyword>
<keyword evidence="7" id="KW-1185">Reference proteome</keyword>
<keyword evidence="2" id="KW-0378">Hydrolase</keyword>
<dbReference type="PROSITE" id="PS51194">
    <property type="entry name" value="HELICASE_CTER"/>
    <property type="match status" value="1"/>
</dbReference>
<dbReference type="InterPro" id="IPR001650">
    <property type="entry name" value="Helicase_C-like"/>
</dbReference>
<dbReference type="InterPro" id="IPR038718">
    <property type="entry name" value="SNF2-like_sf"/>
</dbReference>
<keyword evidence="1" id="KW-0547">Nucleotide-binding</keyword>
<reference evidence="6" key="1">
    <citation type="submission" date="2023-01" db="EMBL/GenBank/DDBJ databases">
        <authorList>
            <person name="Van Ghelder C."/>
            <person name="Rancurel C."/>
        </authorList>
    </citation>
    <scope>NUCLEOTIDE SEQUENCE</scope>
    <source>
        <strain evidence="6">CNCM I-4278</strain>
    </source>
</reference>
<evidence type="ECO:0000256" key="1">
    <source>
        <dbReference type="ARBA" id="ARBA00022741"/>
    </source>
</evidence>
<feature type="domain" description="Helicase ATP-binding" evidence="4">
    <location>
        <begin position="308"/>
        <end position="493"/>
    </location>
</feature>
<dbReference type="Pfam" id="PF00271">
    <property type="entry name" value="Helicase_C"/>
    <property type="match status" value="1"/>
</dbReference>
<dbReference type="SMART" id="SM00487">
    <property type="entry name" value="DEXDc"/>
    <property type="match status" value="1"/>
</dbReference>
<proteinExistence type="predicted"/>
<dbReference type="GO" id="GO:0008094">
    <property type="term" value="F:ATP-dependent activity, acting on DNA"/>
    <property type="evidence" value="ECO:0007669"/>
    <property type="project" value="TreeGrafter"/>
</dbReference>
<organism evidence="6 7">
    <name type="scientific">Periconia digitata</name>
    <dbReference type="NCBI Taxonomy" id="1303443"/>
    <lineage>
        <taxon>Eukaryota</taxon>
        <taxon>Fungi</taxon>
        <taxon>Dikarya</taxon>
        <taxon>Ascomycota</taxon>
        <taxon>Pezizomycotina</taxon>
        <taxon>Dothideomycetes</taxon>
        <taxon>Pleosporomycetidae</taxon>
        <taxon>Pleosporales</taxon>
        <taxon>Massarineae</taxon>
        <taxon>Periconiaceae</taxon>
        <taxon>Periconia</taxon>
    </lineage>
</organism>
<dbReference type="SMART" id="SM00490">
    <property type="entry name" value="HELICc"/>
    <property type="match status" value="1"/>
</dbReference>
<dbReference type="PANTHER" id="PTHR45626:SF22">
    <property type="entry name" value="DNA REPAIR PROTEIN RAD5"/>
    <property type="match status" value="1"/>
</dbReference>
<dbReference type="CDD" id="cd18793">
    <property type="entry name" value="SF2_C_SNF"/>
    <property type="match status" value="1"/>
</dbReference>
<dbReference type="Gene3D" id="3.40.50.10810">
    <property type="entry name" value="Tandem AAA-ATPase domain"/>
    <property type="match status" value="1"/>
</dbReference>
<dbReference type="InterPro" id="IPR050628">
    <property type="entry name" value="SNF2_RAD54_helicase_TF"/>
</dbReference>
<gene>
    <name evidence="6" type="ORF">PDIGIT_LOCUS5960</name>
</gene>
<dbReference type="InterPro" id="IPR000330">
    <property type="entry name" value="SNF2_N"/>
</dbReference>
<dbReference type="Pfam" id="PF00176">
    <property type="entry name" value="SNF2-rel_dom"/>
    <property type="match status" value="1"/>
</dbReference>
<dbReference type="EMBL" id="CAOQHR010000004">
    <property type="protein sequence ID" value="CAI6332927.1"/>
    <property type="molecule type" value="Genomic_DNA"/>
</dbReference>
<dbReference type="GO" id="GO:0005524">
    <property type="term" value="F:ATP binding"/>
    <property type="evidence" value="ECO:0007669"/>
    <property type="project" value="UniProtKB-KW"/>
</dbReference>
<sequence>MLGNSSDSTINDTKYAMDINHPQCDDFDFDEAVDLALSSIEPLTASGISDISELTSSVHNDHNDELICFGEVSGIQVVVSADQRPPPSQAIQINFTGQTKIHWLQPSPGQGELDRRHVTALSVLSKERGIVLETFLSVKASAPDVSKNLKRKRVGHASLSVVIYGPMRLYEDVGRFCQACDYFLQDPINASRNVLYRNSHRISGMDQIAPKTFELRPSSVVKNIETQPEMETFDDFLSQLNAKSNVPEADDPPCLKTRPLRHQKQALHFMLRREIGWDFEGPDKDIWSKTISASCITYVNNISGDLQTVKPPNFYGGILADEMGLGKSLSIISLIAQGLELDSTATERTPHTIQQNSYAVDSTLLIVPLPLIAMWEEQFDRHVHKGAMTLYRHHGSTRLSAQARLGRRDVVLTTYQTIEHEWRKRPSHETFSLLHVQWRRIVLDEAHYIREVSNNTTKALMSIEAISRWAVTGTPLQNHLTDLSTLFEFLRVHPYDDLRVFNAHIARVWKDRRDDEAANRLKRLLRIIMLRRPQNIINLPPSAHVTRELTFTDGERELYKEAESRARKVIGEMFDEGSSTSQKPTYLNALQQINDLRLICNMGVHHRTSFEEHNDPVSTSANWDTEAAYDALESLAIAADLTCSLCGRLCLADDVATQDPTETAYLSRCLRLCCPTCISESLLEPSCTVKVCDHIPPCSITAFPLDRLAALKANGPQNSIPRTRSLPTKVRALVQDLQVLPRQTKSVVFSFWKATLDIIQDGLEEAGIRFLRIDGSVSGPNRAAIRKTFHTSTQYQVILLTISCSSVGLDLTAASRVFLMEPHWNPAVEDQALARVHRMGQQCEVVNTRYIIKGSLEENVIKKQRYKKRLAEVLFSKDGLGTKNVQSQIEASASNAIKLDSIR</sequence>
<dbReference type="InterPro" id="IPR014001">
    <property type="entry name" value="Helicase_ATP-bd"/>
</dbReference>
<accession>A0A9W4UDV5</accession>
<dbReference type="GO" id="GO:0016787">
    <property type="term" value="F:hydrolase activity"/>
    <property type="evidence" value="ECO:0007669"/>
    <property type="project" value="UniProtKB-KW"/>
</dbReference>
<dbReference type="InterPro" id="IPR027417">
    <property type="entry name" value="P-loop_NTPase"/>
</dbReference>
<evidence type="ECO:0000259" key="5">
    <source>
        <dbReference type="PROSITE" id="PS51194"/>
    </source>
</evidence>
<dbReference type="Gene3D" id="3.40.50.300">
    <property type="entry name" value="P-loop containing nucleotide triphosphate hydrolases"/>
    <property type="match status" value="1"/>
</dbReference>
<evidence type="ECO:0000313" key="6">
    <source>
        <dbReference type="EMBL" id="CAI6332927.1"/>
    </source>
</evidence>
<evidence type="ECO:0000259" key="4">
    <source>
        <dbReference type="PROSITE" id="PS51192"/>
    </source>
</evidence>
<dbReference type="PANTHER" id="PTHR45626">
    <property type="entry name" value="TRANSCRIPTION TERMINATION FACTOR 2-RELATED"/>
    <property type="match status" value="1"/>
</dbReference>
<dbReference type="AlphaFoldDB" id="A0A9W4UDV5"/>
<dbReference type="SUPFAM" id="SSF52540">
    <property type="entry name" value="P-loop containing nucleoside triphosphate hydrolases"/>
    <property type="match status" value="2"/>
</dbReference>
<feature type="domain" description="Helicase C-terminal" evidence="5">
    <location>
        <begin position="732"/>
        <end position="893"/>
    </location>
</feature>
<evidence type="ECO:0000313" key="7">
    <source>
        <dbReference type="Proteomes" id="UP001152607"/>
    </source>
</evidence>
<dbReference type="GO" id="GO:0006281">
    <property type="term" value="P:DNA repair"/>
    <property type="evidence" value="ECO:0007669"/>
    <property type="project" value="TreeGrafter"/>
</dbReference>
<dbReference type="PROSITE" id="PS51192">
    <property type="entry name" value="HELICASE_ATP_BIND_1"/>
    <property type="match status" value="1"/>
</dbReference>
<name>A0A9W4UDV5_9PLEO</name>
<protein>
    <submittedName>
        <fullName evidence="6">Uncharacterized protein</fullName>
    </submittedName>
</protein>
<dbReference type="GO" id="GO:0005634">
    <property type="term" value="C:nucleus"/>
    <property type="evidence" value="ECO:0007669"/>
    <property type="project" value="TreeGrafter"/>
</dbReference>
<evidence type="ECO:0000256" key="2">
    <source>
        <dbReference type="ARBA" id="ARBA00022801"/>
    </source>
</evidence>
<evidence type="ECO:0000256" key="3">
    <source>
        <dbReference type="ARBA" id="ARBA00022840"/>
    </source>
</evidence>